<feature type="chain" id="PRO_5046015850" evidence="5">
    <location>
        <begin position="25"/>
        <end position="523"/>
    </location>
</feature>
<sequence>MNYRWIGIGAIVLCVAMSSSSAFAEGELIIAEAQSPNTLDPQANNNIPTASISSNIYDTLVGMDRDMNVVPALALSWETPDATTWVFKLRPDVKFHNGADLTAEDVKFSIDRVANWEPEGGFGGVGYISCCIASTSVVDPLTIEIKTKEPFGALLRSLRTTFIMNKENTEKLMADGGIEAVSNSPMGTGAFKFVEWIKGDHISLVRNDDWWGPDVGIEKLTFREISSEPTRVAALLSGEVDIASNISPQNEARLQSSDGVSSIAVEGMRTVGYRFDAIRAQTPGIPGMDNPLLDRRVRQAIIESVDEDAIIKVVMNGKATINTQMAGRQHLGFNPRIERLPYDPEHAKTLLAEAGYADGFPLTIDSTNNRYVNDEQICLAVTQMITKIGIQATCRGRPASVFGPAIYQQGDAGDGSMWVFSHVTPTADISGNLESNFHSNDGTFGAFNPGYSNVAVDRLIELSNQTTDQDDRRAYLEGAVSLIMEDAVYLPLHYQFDIYGMRDSVQWEPRADGFMTMSDATLN</sequence>
<dbReference type="InterPro" id="IPR000914">
    <property type="entry name" value="SBP_5_dom"/>
</dbReference>
<dbReference type="Gene3D" id="3.90.76.10">
    <property type="entry name" value="Dipeptide-binding Protein, Domain 1"/>
    <property type="match status" value="1"/>
</dbReference>
<organism evidence="7 8">
    <name type="scientific">Devosia algicola</name>
    <dbReference type="NCBI Taxonomy" id="3026418"/>
    <lineage>
        <taxon>Bacteria</taxon>
        <taxon>Pseudomonadati</taxon>
        <taxon>Pseudomonadota</taxon>
        <taxon>Alphaproteobacteria</taxon>
        <taxon>Hyphomicrobiales</taxon>
        <taxon>Devosiaceae</taxon>
        <taxon>Devosia</taxon>
    </lineage>
</organism>
<protein>
    <submittedName>
        <fullName evidence="7">ABC transporter substrate-binding protein</fullName>
    </submittedName>
</protein>
<dbReference type="CDD" id="cd08498">
    <property type="entry name" value="PBP2_NikA_DppA_OppA_like_2"/>
    <property type="match status" value="1"/>
</dbReference>
<gene>
    <name evidence="7" type="ORF">PSQ19_10750</name>
</gene>
<accession>A0ABY7YJG0</accession>
<dbReference type="InterPro" id="IPR039424">
    <property type="entry name" value="SBP_5"/>
</dbReference>
<feature type="signal peptide" evidence="5">
    <location>
        <begin position="1"/>
        <end position="24"/>
    </location>
</feature>
<dbReference type="Pfam" id="PF00496">
    <property type="entry name" value="SBP_bac_5"/>
    <property type="match status" value="1"/>
</dbReference>
<feature type="domain" description="Solute-binding protein family 5" evidence="6">
    <location>
        <begin position="68"/>
        <end position="442"/>
    </location>
</feature>
<dbReference type="PANTHER" id="PTHR30290:SF9">
    <property type="entry name" value="OLIGOPEPTIDE-BINDING PROTEIN APPA"/>
    <property type="match status" value="1"/>
</dbReference>
<reference evidence="7 8" key="1">
    <citation type="submission" date="2023-02" db="EMBL/GenBank/DDBJ databases">
        <title>Devosia algicola sp. nov., isolated from the phycosphere of marine algae.</title>
        <authorList>
            <person name="Kim J.M."/>
            <person name="Lee J.K."/>
            <person name="Choi B.J."/>
            <person name="Bayburt H."/>
            <person name="Jeon C.O."/>
        </authorList>
    </citation>
    <scope>NUCLEOTIDE SEQUENCE [LARGE SCALE GENOMIC DNA]</scope>
    <source>
        <strain evidence="7 8">G20-9</strain>
    </source>
</reference>
<evidence type="ECO:0000259" key="6">
    <source>
        <dbReference type="Pfam" id="PF00496"/>
    </source>
</evidence>
<name>A0ABY7YJG0_9HYPH</name>
<proteinExistence type="inferred from homology"/>
<dbReference type="EMBL" id="CP118246">
    <property type="protein sequence ID" value="WDR01317.1"/>
    <property type="molecule type" value="Genomic_DNA"/>
</dbReference>
<evidence type="ECO:0000313" key="7">
    <source>
        <dbReference type="EMBL" id="WDR01317.1"/>
    </source>
</evidence>
<dbReference type="RefSeq" id="WP_282217728.1">
    <property type="nucleotide sequence ID" value="NZ_CP118246.1"/>
</dbReference>
<evidence type="ECO:0000256" key="3">
    <source>
        <dbReference type="ARBA" id="ARBA00022448"/>
    </source>
</evidence>
<keyword evidence="4 5" id="KW-0732">Signal</keyword>
<comment type="similarity">
    <text evidence="2">Belongs to the bacterial solute-binding protein 5 family.</text>
</comment>
<evidence type="ECO:0000256" key="2">
    <source>
        <dbReference type="ARBA" id="ARBA00005695"/>
    </source>
</evidence>
<dbReference type="Proteomes" id="UP001220530">
    <property type="component" value="Chromosome"/>
</dbReference>
<dbReference type="Gene3D" id="3.10.105.10">
    <property type="entry name" value="Dipeptide-binding Protein, Domain 3"/>
    <property type="match status" value="1"/>
</dbReference>
<comment type="subcellular location">
    <subcellularLocation>
        <location evidence="1">Periplasm</location>
    </subcellularLocation>
</comment>
<keyword evidence="3" id="KW-0813">Transport</keyword>
<dbReference type="Gene3D" id="3.40.190.10">
    <property type="entry name" value="Periplasmic binding protein-like II"/>
    <property type="match status" value="1"/>
</dbReference>
<dbReference type="PANTHER" id="PTHR30290">
    <property type="entry name" value="PERIPLASMIC BINDING COMPONENT OF ABC TRANSPORTER"/>
    <property type="match status" value="1"/>
</dbReference>
<evidence type="ECO:0000256" key="4">
    <source>
        <dbReference type="ARBA" id="ARBA00022729"/>
    </source>
</evidence>
<dbReference type="PIRSF" id="PIRSF002741">
    <property type="entry name" value="MppA"/>
    <property type="match status" value="1"/>
</dbReference>
<keyword evidence="8" id="KW-1185">Reference proteome</keyword>
<evidence type="ECO:0000313" key="8">
    <source>
        <dbReference type="Proteomes" id="UP001220530"/>
    </source>
</evidence>
<dbReference type="SUPFAM" id="SSF53850">
    <property type="entry name" value="Periplasmic binding protein-like II"/>
    <property type="match status" value="1"/>
</dbReference>
<evidence type="ECO:0000256" key="5">
    <source>
        <dbReference type="SAM" id="SignalP"/>
    </source>
</evidence>
<evidence type="ECO:0000256" key="1">
    <source>
        <dbReference type="ARBA" id="ARBA00004418"/>
    </source>
</evidence>
<dbReference type="InterPro" id="IPR030678">
    <property type="entry name" value="Peptide/Ni-bd"/>
</dbReference>